<gene>
    <name evidence="1" type="ORF">RISK_006456</name>
</gene>
<organism evidence="1 2">
    <name type="scientific">Rhodopirellula islandica</name>
    <dbReference type="NCBI Taxonomy" id="595434"/>
    <lineage>
        <taxon>Bacteria</taxon>
        <taxon>Pseudomonadati</taxon>
        <taxon>Planctomycetota</taxon>
        <taxon>Planctomycetia</taxon>
        <taxon>Pirellulales</taxon>
        <taxon>Pirellulaceae</taxon>
        <taxon>Rhodopirellula</taxon>
    </lineage>
</organism>
<comment type="caution">
    <text evidence="1">The sequence shown here is derived from an EMBL/GenBank/DDBJ whole genome shotgun (WGS) entry which is preliminary data.</text>
</comment>
<accession>A0A0J1B314</accession>
<dbReference type="EMBL" id="LECT01000054">
    <property type="protein sequence ID" value="KLU01300.1"/>
    <property type="molecule type" value="Genomic_DNA"/>
</dbReference>
<dbReference type="STRING" id="595434.RISK_006456"/>
<protein>
    <submittedName>
        <fullName evidence="1">Uncharacterized protein</fullName>
    </submittedName>
</protein>
<dbReference type="PATRIC" id="fig|595434.4.peg.6140"/>
<proteinExistence type="predicted"/>
<evidence type="ECO:0000313" key="2">
    <source>
        <dbReference type="Proteomes" id="UP000036367"/>
    </source>
</evidence>
<keyword evidence="2" id="KW-1185">Reference proteome</keyword>
<name>A0A0J1B314_RHOIS</name>
<sequence length="51" mass="5882">MQSRITSIRPSVPPKPIRILRESGYQARSEFCVNPATRNRQRVVCHDLFLG</sequence>
<reference evidence="1" key="1">
    <citation type="submission" date="2015-05" db="EMBL/GenBank/DDBJ databases">
        <title>Permanent draft genome of Rhodopirellula islandicus K833.</title>
        <authorList>
            <person name="Kizina J."/>
            <person name="Richter M."/>
            <person name="Glockner F.O."/>
            <person name="Harder J."/>
        </authorList>
    </citation>
    <scope>NUCLEOTIDE SEQUENCE [LARGE SCALE GENOMIC DNA]</scope>
    <source>
        <strain evidence="1">K833</strain>
    </source>
</reference>
<evidence type="ECO:0000313" key="1">
    <source>
        <dbReference type="EMBL" id="KLU01300.1"/>
    </source>
</evidence>
<dbReference type="Proteomes" id="UP000036367">
    <property type="component" value="Unassembled WGS sequence"/>
</dbReference>
<dbReference type="AlphaFoldDB" id="A0A0J1B314"/>